<dbReference type="SUPFAM" id="SSF52540">
    <property type="entry name" value="P-loop containing nucleoside triphosphate hydrolases"/>
    <property type="match status" value="1"/>
</dbReference>
<evidence type="ECO:0000259" key="1">
    <source>
        <dbReference type="PROSITE" id="PS51192"/>
    </source>
</evidence>
<dbReference type="GO" id="GO:0006304">
    <property type="term" value="P:DNA modification"/>
    <property type="evidence" value="ECO:0007669"/>
    <property type="project" value="InterPro"/>
</dbReference>
<dbReference type="Pfam" id="PF04851">
    <property type="entry name" value="ResIII"/>
    <property type="match status" value="1"/>
</dbReference>
<dbReference type="Proteomes" id="UP000184130">
    <property type="component" value="Unassembled WGS sequence"/>
</dbReference>
<dbReference type="InterPro" id="IPR011639">
    <property type="entry name" value="MethylTrfase_TaqI-like_dom"/>
</dbReference>
<dbReference type="GO" id="GO:0016787">
    <property type="term" value="F:hydrolase activity"/>
    <property type="evidence" value="ECO:0007669"/>
    <property type="project" value="InterPro"/>
</dbReference>
<accession>A0A1M6YQZ8</accession>
<proteinExistence type="predicted"/>
<evidence type="ECO:0000313" key="3">
    <source>
        <dbReference type="Proteomes" id="UP000184130"/>
    </source>
</evidence>
<dbReference type="EMBL" id="FRBD01000031">
    <property type="protein sequence ID" value="SHL20503.1"/>
    <property type="molecule type" value="Genomic_DNA"/>
</dbReference>
<dbReference type="InterPro" id="IPR006935">
    <property type="entry name" value="Helicase/UvrB_N"/>
</dbReference>
<organism evidence="2 3">
    <name type="scientific">Xylanibacter ruminicola</name>
    <name type="common">Prevotella ruminicola</name>
    <dbReference type="NCBI Taxonomy" id="839"/>
    <lineage>
        <taxon>Bacteria</taxon>
        <taxon>Pseudomonadati</taxon>
        <taxon>Bacteroidota</taxon>
        <taxon>Bacteroidia</taxon>
        <taxon>Bacteroidales</taxon>
        <taxon>Prevotellaceae</taxon>
        <taxon>Xylanibacter</taxon>
    </lineage>
</organism>
<dbReference type="GO" id="GO:0009007">
    <property type="term" value="F:site-specific DNA-methyltransferase (adenine-specific) activity"/>
    <property type="evidence" value="ECO:0007669"/>
    <property type="project" value="UniProtKB-EC"/>
</dbReference>
<dbReference type="Pfam" id="PF07669">
    <property type="entry name" value="Eco57I"/>
    <property type="match status" value="1"/>
</dbReference>
<dbReference type="OrthoDB" id="32195at2"/>
<sequence length="1329" mass="152686">MATFESSLKAKLIYVFAINDEAHSDCLKIGETTLDDDNGEELYPNCELYQKAAHNRIRQYTATAGIAYQLLYTCSASFNHNGLILSLNDKQIHRVLERSGIKQKEFAGVKGADEWYCCDLETVKKAISAAKRMENSLKPSDITQGQSPVIFRPEQSAAIAKTRKQFKRGNQMLWNAKMRFGKTLSALQVVKEEGFARTLILTHRPVVDEGWFDDFKKIFYDSKEYHYGSKNNGELFGKLEQLAAKGNKYVYFASMQDLRGSEQVGGKFDKNNEIFQAKWDFVIVDEAHEGTKTELGQNVLKELVKPTTKALQLSGTPFNLFDDYSENEIFTWDYVMEQKAKQAWAVDNPYEPNPYASLPAINIYTYDLGNLMGEYIEDEKAFNFREFFRTKDDGTFVHDKDVDRFLDLLCKEDKDSLYPYSNDEFRRIFRHTLWLVPGVKAAKALSAKLKAHTVFGMFQTVNVAGNGDEDEENDEALQMVNRAIGDDPDETYTITLSCGRLTTGVSIKPWTAVFMMAGSFSTSAAQYMQTIFRVQTPFTIHGRMKEQCYAFDFAPDRTLRVLAETAKVSAKAGKQSEEDRRILGDFLNFCPIISIEGSQMKPYDVNKMMGQLKKAQIEKVVQCGFEDGALYNDELLKLTDVELRDFDDLKKTIGTTKAMAKTGDIDVNNQGFTQEQYEEKERLEKKPRRELTPEEKARLEELKAMSNQRKNAISILRGISIRMPLLIYGAELKNEDEEITIDNFAKLIDDTSWEEFMPKGVDKEKFEKFKKYYDPDIFREAGKRIREMARAADKFTIEERIERISAIFNTFRNPDKETVLTPWRVVNMHMSDCLGGWCFYGESFGEKDILSVPRYVDRGKVTQDVFRPESHILEINSKSGLYPLYVAYNIYRSRVEKVKAKYGEIGHAFAMSLWDATIEENILVVCKTPMAKSITKRTLAGFRDTKVNAQYYPNLIENITDRPEAVVNTFRDGKHFWKINENTNMKLDAIVGNPPYQVMQATEKAGINSAFASAVYPQFIELSRKLKPSYISLISPSRWMTKTGQGISDDWVDDMINCNHIMTIHDYYNALDCFNGVEIKGGISYFLFCESNTGRCNYTLHQNGIVSHRYDFLNSLGAGIVIRDTFASKIIEKIKAVEGNYIPDICFSKYVSPQHFFDKDGLLTTSWTGFVNEKDKEHTIKYYLNKQMNSRGYAWIKESDIPKNREAISLHKIYISKAYNGGDAFPHQIIGRAFYGEPNSVCSQTYLIIGYNESFSELTCRNIITYMSTRFFRYIVFVKKKTQDNPSSVFEFVPLQDFTKSWTDEELYKKYNLTDEEIQFIESMIKPME</sequence>
<dbReference type="GO" id="GO:0003677">
    <property type="term" value="F:DNA binding"/>
    <property type="evidence" value="ECO:0007669"/>
    <property type="project" value="InterPro"/>
</dbReference>
<name>A0A1M6YQZ8_XYLRU</name>
<protein>
    <submittedName>
        <fullName evidence="2">Superfamily II DNA or RNA helicase</fullName>
    </submittedName>
</protein>
<reference evidence="2 3" key="1">
    <citation type="submission" date="2016-11" db="EMBL/GenBank/DDBJ databases">
        <authorList>
            <person name="Jaros S."/>
            <person name="Januszkiewicz K."/>
            <person name="Wedrychowicz H."/>
        </authorList>
    </citation>
    <scope>NUCLEOTIDE SEQUENCE [LARGE SCALE GENOMIC DNA]</scope>
    <source>
        <strain evidence="2 3">KHT3</strain>
    </source>
</reference>
<dbReference type="RefSeq" id="WP_073211368.1">
    <property type="nucleotide sequence ID" value="NZ_FRBD01000031.1"/>
</dbReference>
<dbReference type="GO" id="GO:0005524">
    <property type="term" value="F:ATP binding"/>
    <property type="evidence" value="ECO:0007669"/>
    <property type="project" value="InterPro"/>
</dbReference>
<evidence type="ECO:0000313" key="2">
    <source>
        <dbReference type="EMBL" id="SHL20503.1"/>
    </source>
</evidence>
<dbReference type="InterPro" id="IPR014001">
    <property type="entry name" value="Helicase_ATP-bd"/>
</dbReference>
<dbReference type="PROSITE" id="PS51192">
    <property type="entry name" value="HELICASE_ATP_BIND_1"/>
    <property type="match status" value="1"/>
</dbReference>
<dbReference type="InterPro" id="IPR002052">
    <property type="entry name" value="DNA_methylase_N6_adenine_CS"/>
</dbReference>
<dbReference type="GO" id="GO:0032259">
    <property type="term" value="P:methylation"/>
    <property type="evidence" value="ECO:0007669"/>
    <property type="project" value="InterPro"/>
</dbReference>
<dbReference type="InterPro" id="IPR027417">
    <property type="entry name" value="P-loop_NTPase"/>
</dbReference>
<dbReference type="Gene3D" id="3.40.50.300">
    <property type="entry name" value="P-loop containing nucleotide triphosphate hydrolases"/>
    <property type="match status" value="1"/>
</dbReference>
<gene>
    <name evidence="2" type="ORF">SAMN05216463_1319</name>
</gene>
<dbReference type="SMART" id="SM00487">
    <property type="entry name" value="DEXDc"/>
    <property type="match status" value="1"/>
</dbReference>
<keyword evidence="2" id="KW-0378">Hydrolase</keyword>
<dbReference type="GO" id="GO:0004386">
    <property type="term" value="F:helicase activity"/>
    <property type="evidence" value="ECO:0007669"/>
    <property type="project" value="UniProtKB-KW"/>
</dbReference>
<feature type="domain" description="Helicase ATP-binding" evidence="1">
    <location>
        <begin position="163"/>
        <end position="335"/>
    </location>
</feature>
<keyword evidence="2" id="KW-0067">ATP-binding</keyword>
<keyword evidence="2" id="KW-0347">Helicase</keyword>
<keyword evidence="2" id="KW-0547">Nucleotide-binding</keyword>
<dbReference type="PROSITE" id="PS00092">
    <property type="entry name" value="N6_MTASE"/>
    <property type="match status" value="1"/>
</dbReference>